<evidence type="ECO:0000313" key="4">
    <source>
        <dbReference type="Proteomes" id="UP000199226"/>
    </source>
</evidence>
<dbReference type="OrthoDB" id="915634at2"/>
<name>A0A1G9NKD3_9SPHI</name>
<dbReference type="InterPro" id="IPR005094">
    <property type="entry name" value="Endonuclease_MobA/VirD2"/>
</dbReference>
<dbReference type="Pfam" id="PF03432">
    <property type="entry name" value="Relaxase"/>
    <property type="match status" value="1"/>
</dbReference>
<feature type="region of interest" description="Disordered" evidence="1">
    <location>
        <begin position="385"/>
        <end position="408"/>
    </location>
</feature>
<dbReference type="AlphaFoldDB" id="A0A1G9NKD3"/>
<dbReference type="RefSeq" id="WP_090699657.1">
    <property type="nucleotide sequence ID" value="NZ_FNHH01000003.1"/>
</dbReference>
<gene>
    <name evidence="3" type="ORF">SAMN05421813_10368</name>
</gene>
<keyword evidence="4" id="KW-1185">Reference proteome</keyword>
<evidence type="ECO:0000259" key="2">
    <source>
        <dbReference type="Pfam" id="PF03432"/>
    </source>
</evidence>
<evidence type="ECO:0000256" key="1">
    <source>
        <dbReference type="SAM" id="MobiDB-lite"/>
    </source>
</evidence>
<protein>
    <submittedName>
        <fullName evidence="3">Relaxase/Mobilisation nuclease domain-containing protein</fullName>
    </submittedName>
</protein>
<proteinExistence type="predicted"/>
<dbReference type="Proteomes" id="UP000199226">
    <property type="component" value="Unassembled WGS sequence"/>
</dbReference>
<sequence length="408" mass="46252">MIVKILNKSAAFKGVSYNTSKVEKDKGELMKVQNFGAIQGLDYLRPQDYINYLEAQSARSTRTKFPQFHAVISAEGRSHSKEQLSHIGEQWLTGMGYGDQPYLLIFHKDTKNNHIHMVTTRVGKDGRKIPDAFEKIKSYQVLNRILGVDENRAAKAQVEKALTYSFSTRAQFMMISEAQGYAVTLSATDYKISKFGKELAQIPIKKVDERIADHQKNKERISQLRAIIEKYRLKVNPAIYSITRDLPGGRTKTVSGYSSKLAEMLKAKFGVQILFHAKDDKPPYGYTILDHVGKAVFKGSEVMSLKEFIDPLQPRIKQEASPEFSEIMKEISQDNLAFYEEALNEYSSEGRNPDEFHALNAEPSADQYDTGISVGLPELQIDISDDIDDEAIPGRNRRKKRKSITNNR</sequence>
<reference evidence="4" key="1">
    <citation type="submission" date="2016-10" db="EMBL/GenBank/DDBJ databases">
        <authorList>
            <person name="Varghese N."/>
            <person name="Submissions S."/>
        </authorList>
    </citation>
    <scope>NUCLEOTIDE SEQUENCE [LARGE SCALE GENOMIC DNA]</scope>
    <source>
        <strain evidence="4">DSM 24536</strain>
    </source>
</reference>
<organism evidence="3 4">
    <name type="scientific">Daejeonella rubra</name>
    <dbReference type="NCBI Taxonomy" id="990371"/>
    <lineage>
        <taxon>Bacteria</taxon>
        <taxon>Pseudomonadati</taxon>
        <taxon>Bacteroidota</taxon>
        <taxon>Sphingobacteriia</taxon>
        <taxon>Sphingobacteriales</taxon>
        <taxon>Sphingobacteriaceae</taxon>
        <taxon>Daejeonella</taxon>
    </lineage>
</organism>
<feature type="compositionally biased region" description="Basic residues" evidence="1">
    <location>
        <begin position="395"/>
        <end position="408"/>
    </location>
</feature>
<accession>A0A1G9NKD3</accession>
<feature type="domain" description="MobA/VirD2-like nuclease" evidence="2">
    <location>
        <begin position="34"/>
        <end position="145"/>
    </location>
</feature>
<dbReference type="EMBL" id="FNHH01000003">
    <property type="protein sequence ID" value="SDL86839.1"/>
    <property type="molecule type" value="Genomic_DNA"/>
</dbReference>
<dbReference type="STRING" id="990371.SAMN05421813_10368"/>
<evidence type="ECO:0000313" key="3">
    <source>
        <dbReference type="EMBL" id="SDL86839.1"/>
    </source>
</evidence>